<dbReference type="CDD" id="cd14690">
    <property type="entry name" value="bZIP_CREB1"/>
    <property type="match status" value="1"/>
</dbReference>
<comment type="similarity">
    <text evidence="2">Belongs to the bZIP family.</text>
</comment>
<evidence type="ECO:0000256" key="11">
    <source>
        <dbReference type="SAM" id="Coils"/>
    </source>
</evidence>
<dbReference type="Pfam" id="PF00170">
    <property type="entry name" value="bZIP_1"/>
    <property type="match status" value="1"/>
</dbReference>
<dbReference type="InParanoid" id="A0A5F8GDU2"/>
<dbReference type="FunCoup" id="A0A5F8GDU2">
    <property type="interactions" value="3608"/>
</dbReference>
<gene>
    <name evidence="15" type="primary">CREM</name>
</gene>
<evidence type="ECO:0000256" key="12">
    <source>
        <dbReference type="SAM" id="MobiDB-lite"/>
    </source>
</evidence>
<dbReference type="PROSITE" id="PS00036">
    <property type="entry name" value="BZIP_BASIC"/>
    <property type="match status" value="1"/>
</dbReference>
<evidence type="ECO:0000313" key="16">
    <source>
        <dbReference type="Proteomes" id="UP000002280"/>
    </source>
</evidence>
<dbReference type="PANTHER" id="PTHR45879">
    <property type="entry name" value="CYCLIC AMP RESPONSE ELEMENT-BINDING PROTEIN B"/>
    <property type="match status" value="1"/>
</dbReference>
<evidence type="ECO:0000256" key="8">
    <source>
        <dbReference type="ARBA" id="ARBA00023163"/>
    </source>
</evidence>
<dbReference type="AlphaFoldDB" id="A0A5F8GDU2"/>
<dbReference type="GO" id="GO:1990589">
    <property type="term" value="C:ATF4-CREB1 transcription factor complex"/>
    <property type="evidence" value="ECO:0000318"/>
    <property type="project" value="GO_Central"/>
</dbReference>
<name>A0A5F8GDU2_MONDO</name>
<dbReference type="GO" id="GO:0000981">
    <property type="term" value="F:DNA-binding transcription factor activity, RNA polymerase II-specific"/>
    <property type="evidence" value="ECO:0000318"/>
    <property type="project" value="GO_Central"/>
</dbReference>
<evidence type="ECO:0000259" key="13">
    <source>
        <dbReference type="PROSITE" id="PS50217"/>
    </source>
</evidence>
<dbReference type="PRINTS" id="PR00041">
    <property type="entry name" value="LEUZIPPRCREB"/>
</dbReference>
<proteinExistence type="inferred from homology"/>
<evidence type="ECO:0000259" key="14">
    <source>
        <dbReference type="PROSITE" id="PS50953"/>
    </source>
</evidence>
<dbReference type="InterPro" id="IPR046347">
    <property type="entry name" value="bZIP_sf"/>
</dbReference>
<evidence type="ECO:0000256" key="1">
    <source>
        <dbReference type="ARBA" id="ARBA00004123"/>
    </source>
</evidence>
<dbReference type="GO" id="GO:0141156">
    <property type="term" value="P:cAMP/PKA signal transduction"/>
    <property type="evidence" value="ECO:0000318"/>
    <property type="project" value="GO_Central"/>
</dbReference>
<dbReference type="SUPFAM" id="SSF57959">
    <property type="entry name" value="Leucine zipper domain"/>
    <property type="match status" value="1"/>
</dbReference>
<evidence type="ECO:0000256" key="6">
    <source>
        <dbReference type="ARBA" id="ARBA00023125"/>
    </source>
</evidence>
<dbReference type="InterPro" id="IPR004827">
    <property type="entry name" value="bZIP"/>
</dbReference>
<keyword evidence="7" id="KW-0010">Activator</keyword>
<feature type="region of interest" description="Disordered" evidence="12">
    <location>
        <begin position="159"/>
        <end position="182"/>
    </location>
</feature>
<reference evidence="15 16" key="1">
    <citation type="journal article" date="2007" name="Nature">
        <title>Genome of the marsupial Monodelphis domestica reveals innovation in non-coding sequences.</title>
        <authorList>
            <person name="Mikkelsen T.S."/>
            <person name="Wakefield M.J."/>
            <person name="Aken B."/>
            <person name="Amemiya C.T."/>
            <person name="Chang J.L."/>
            <person name="Duke S."/>
            <person name="Garber M."/>
            <person name="Gentles A.J."/>
            <person name="Goodstadt L."/>
            <person name="Heger A."/>
            <person name="Jurka J."/>
            <person name="Kamal M."/>
            <person name="Mauceli E."/>
            <person name="Searle S.M."/>
            <person name="Sharpe T."/>
            <person name="Baker M.L."/>
            <person name="Batzer M.A."/>
            <person name="Benos P.V."/>
            <person name="Belov K."/>
            <person name="Clamp M."/>
            <person name="Cook A."/>
            <person name="Cuff J."/>
            <person name="Das R."/>
            <person name="Davidow L."/>
            <person name="Deakin J.E."/>
            <person name="Fazzari M.J."/>
            <person name="Glass J.L."/>
            <person name="Grabherr M."/>
            <person name="Greally J.M."/>
            <person name="Gu W."/>
            <person name="Hore T.A."/>
            <person name="Huttley G.A."/>
            <person name="Kleber M."/>
            <person name="Jirtle R.L."/>
            <person name="Koina E."/>
            <person name="Lee J.T."/>
            <person name="Mahony S."/>
            <person name="Marra M.A."/>
            <person name="Miller R.D."/>
            <person name="Nicholls R.D."/>
            <person name="Oda M."/>
            <person name="Papenfuss A.T."/>
            <person name="Parra Z.E."/>
            <person name="Pollock D.D."/>
            <person name="Ray D.A."/>
            <person name="Schein J.E."/>
            <person name="Speed T.P."/>
            <person name="Thompson K."/>
            <person name="VandeBerg J.L."/>
            <person name="Wade C.M."/>
            <person name="Walker J.A."/>
            <person name="Waters P.D."/>
            <person name="Webber C."/>
            <person name="Weidman J.R."/>
            <person name="Xie X."/>
            <person name="Zody M.C."/>
            <person name="Baldwin J."/>
            <person name="Abdouelleil A."/>
            <person name="Abdulkadir J."/>
            <person name="Abebe A."/>
            <person name="Abera B."/>
            <person name="Abreu J."/>
            <person name="Acer S.C."/>
            <person name="Aftuck L."/>
            <person name="Alexander A."/>
            <person name="An P."/>
            <person name="Anderson E."/>
            <person name="Anderson S."/>
            <person name="Arachi H."/>
            <person name="Azer M."/>
            <person name="Bachantsang P."/>
            <person name="Barry A."/>
            <person name="Bayul T."/>
            <person name="Berlin A."/>
            <person name="Bessette D."/>
            <person name="Bloom T."/>
            <person name="Bloom T."/>
            <person name="Boguslavskiy L."/>
            <person name="Bonnet C."/>
            <person name="Boukhgalter B."/>
            <person name="Bourzgui I."/>
            <person name="Brown A."/>
            <person name="Cahill P."/>
            <person name="Channer S."/>
            <person name="Cheshatsang Y."/>
            <person name="Chuda L."/>
            <person name="Citroen M."/>
            <person name="Collymore A."/>
            <person name="Cooke P."/>
            <person name="Costello M."/>
            <person name="D'Aco K."/>
            <person name="Daza R."/>
            <person name="De Haan G."/>
            <person name="DeGray S."/>
            <person name="DeMaso C."/>
            <person name="Dhargay N."/>
            <person name="Dooley K."/>
            <person name="Dooley E."/>
            <person name="Doricent M."/>
            <person name="Dorje P."/>
            <person name="Dorjee K."/>
            <person name="Dupes A."/>
            <person name="Elong R."/>
            <person name="Falk J."/>
            <person name="Farina A."/>
            <person name="Faro S."/>
            <person name="Ferguson D."/>
            <person name="Fisher S."/>
            <person name="Foley C.D."/>
            <person name="Franke A."/>
            <person name="Friedrich D."/>
            <person name="Gadbois L."/>
            <person name="Gearin G."/>
            <person name="Gearin C.R."/>
            <person name="Giannoukos G."/>
            <person name="Goode T."/>
            <person name="Graham J."/>
            <person name="Grandbois E."/>
            <person name="Grewal S."/>
            <person name="Gyaltsen K."/>
            <person name="Hafez N."/>
            <person name="Hagos B."/>
            <person name="Hall J."/>
            <person name="Henson C."/>
            <person name="Hollinger A."/>
            <person name="Honan T."/>
            <person name="Huard M.D."/>
            <person name="Hughes L."/>
            <person name="Hurhula B."/>
            <person name="Husby M.E."/>
            <person name="Kamat A."/>
            <person name="Kanga B."/>
            <person name="Kashin S."/>
            <person name="Khazanovich D."/>
            <person name="Kisner P."/>
            <person name="Lance K."/>
            <person name="Lara M."/>
            <person name="Lee W."/>
            <person name="Lennon N."/>
            <person name="Letendre F."/>
            <person name="LeVine R."/>
            <person name="Lipovsky A."/>
            <person name="Liu X."/>
            <person name="Liu J."/>
            <person name="Liu S."/>
            <person name="Lokyitsang T."/>
            <person name="Lokyitsang Y."/>
            <person name="Lubonja R."/>
            <person name="Lui A."/>
            <person name="MacDonald P."/>
            <person name="Magnisalis V."/>
            <person name="Maru K."/>
            <person name="Matthews C."/>
            <person name="McCusker W."/>
            <person name="McDonough S."/>
            <person name="Mehta T."/>
            <person name="Meldrim J."/>
            <person name="Meneus L."/>
            <person name="Mihai O."/>
            <person name="Mihalev A."/>
            <person name="Mihova T."/>
            <person name="Mittelman R."/>
            <person name="Mlenga V."/>
            <person name="Montmayeur A."/>
            <person name="Mulrain L."/>
            <person name="Navidi A."/>
            <person name="Naylor J."/>
            <person name="Negash T."/>
            <person name="Nguyen T."/>
            <person name="Nguyen N."/>
            <person name="Nicol R."/>
            <person name="Norbu C."/>
            <person name="Norbu N."/>
            <person name="Novod N."/>
            <person name="O'Neill B."/>
            <person name="Osman S."/>
            <person name="Markiewicz E."/>
            <person name="Oyono O.L."/>
            <person name="Patti C."/>
            <person name="Phunkhang P."/>
            <person name="Pierre F."/>
            <person name="Priest M."/>
            <person name="Raghuraman S."/>
            <person name="Rege F."/>
            <person name="Reyes R."/>
            <person name="Rise C."/>
            <person name="Rogov P."/>
            <person name="Ross K."/>
            <person name="Ryan E."/>
            <person name="Settipalli S."/>
            <person name="Shea T."/>
            <person name="Sherpa N."/>
            <person name="Shi L."/>
            <person name="Shih D."/>
            <person name="Sparrow T."/>
            <person name="Spaulding J."/>
            <person name="Stalker J."/>
            <person name="Stange-Thomann N."/>
            <person name="Stavropoulos S."/>
            <person name="Stone C."/>
            <person name="Strader C."/>
            <person name="Tesfaye S."/>
            <person name="Thomson T."/>
            <person name="Thoulutsang Y."/>
            <person name="Thoulutsang D."/>
            <person name="Topham K."/>
            <person name="Topping I."/>
            <person name="Tsamla T."/>
            <person name="Vassiliev H."/>
            <person name="Vo A."/>
            <person name="Wangchuk T."/>
            <person name="Wangdi T."/>
            <person name="Weiand M."/>
            <person name="Wilkinson J."/>
            <person name="Wilson A."/>
            <person name="Yadav S."/>
            <person name="Young G."/>
            <person name="Yu Q."/>
            <person name="Zembek L."/>
            <person name="Zhong D."/>
            <person name="Zimmer A."/>
            <person name="Zwirko Z."/>
            <person name="Jaffe D.B."/>
            <person name="Alvarez P."/>
            <person name="Brockman W."/>
            <person name="Butler J."/>
            <person name="Chin C."/>
            <person name="Gnerre S."/>
            <person name="MacCallum I."/>
            <person name="Graves J.A."/>
            <person name="Ponting C.P."/>
            <person name="Breen M."/>
            <person name="Samollow P.B."/>
            <person name="Lander E.S."/>
            <person name="Lindblad-Toh K."/>
        </authorList>
    </citation>
    <scope>NUCLEOTIDE SEQUENCE [LARGE SCALE GENOMIC DNA]</scope>
</reference>
<evidence type="ECO:0000256" key="4">
    <source>
        <dbReference type="ARBA" id="ARBA00022553"/>
    </source>
</evidence>
<reference evidence="15" key="2">
    <citation type="submission" date="2025-08" db="UniProtKB">
        <authorList>
            <consortium name="Ensembl"/>
        </authorList>
    </citation>
    <scope>IDENTIFICATION</scope>
</reference>
<keyword evidence="6" id="KW-0238">DNA-binding</keyword>
<dbReference type="FunFam" id="1.20.5.170:FF:000003">
    <property type="entry name" value="cAMP-responsive element modulator isoform X2"/>
    <property type="match status" value="1"/>
</dbReference>
<dbReference type="Gene3D" id="1.20.5.170">
    <property type="match status" value="1"/>
</dbReference>
<evidence type="ECO:0000256" key="10">
    <source>
        <dbReference type="ARBA" id="ARBA00039496"/>
    </source>
</evidence>
<comment type="subcellular location">
    <subcellularLocation>
        <location evidence="1">Nucleus</location>
    </subcellularLocation>
</comment>
<evidence type="ECO:0000313" key="15">
    <source>
        <dbReference type="Ensembl" id="ENSMODP00000045657.1"/>
    </source>
</evidence>
<keyword evidence="11" id="KW-0175">Coiled coil</keyword>
<accession>A0A5F8GDU2</accession>
<dbReference type="GO" id="GO:0006357">
    <property type="term" value="P:regulation of transcription by RNA polymerase II"/>
    <property type="evidence" value="ECO:0000318"/>
    <property type="project" value="GO_Central"/>
</dbReference>
<keyword evidence="5" id="KW-0805">Transcription regulation</keyword>
<dbReference type="SMART" id="SM00338">
    <property type="entry name" value="BRLZ"/>
    <property type="match status" value="1"/>
</dbReference>
<reference evidence="15" key="3">
    <citation type="submission" date="2025-09" db="UniProtKB">
        <authorList>
            <consortium name="Ensembl"/>
        </authorList>
    </citation>
    <scope>IDENTIFICATION</scope>
</reference>
<dbReference type="STRING" id="13616.ENSMODP00000045657"/>
<feature type="domain" description="BZIP" evidence="13">
    <location>
        <begin position="424"/>
        <end position="475"/>
    </location>
</feature>
<protein>
    <recommendedName>
        <fullName evidence="10">cAMP-responsive element modulator</fullName>
    </recommendedName>
</protein>
<dbReference type="InterPro" id="IPR003102">
    <property type="entry name" value="CREB1-like_pKID"/>
</dbReference>
<feature type="compositionally biased region" description="Pro residues" evidence="12">
    <location>
        <begin position="40"/>
        <end position="53"/>
    </location>
</feature>
<dbReference type="PROSITE" id="PS50953">
    <property type="entry name" value="KID"/>
    <property type="match status" value="1"/>
</dbReference>
<dbReference type="InterPro" id="IPR001630">
    <property type="entry name" value="Leuzip_CREB"/>
</dbReference>
<evidence type="ECO:0000256" key="2">
    <source>
        <dbReference type="ARBA" id="ARBA00007163"/>
    </source>
</evidence>
<keyword evidence="4" id="KW-0597">Phosphoprotein</keyword>
<dbReference type="Ensembl" id="ENSMODT00000077299.1">
    <property type="protein sequence ID" value="ENSMODP00000045657.1"/>
    <property type="gene ID" value="ENSMODG00000006900.4"/>
</dbReference>
<evidence type="ECO:0000256" key="3">
    <source>
        <dbReference type="ARBA" id="ARBA00022491"/>
    </source>
</evidence>
<organism evidence="15 16">
    <name type="scientific">Monodelphis domestica</name>
    <name type="common">Gray short-tailed opossum</name>
    <dbReference type="NCBI Taxonomy" id="13616"/>
    <lineage>
        <taxon>Eukaryota</taxon>
        <taxon>Metazoa</taxon>
        <taxon>Chordata</taxon>
        <taxon>Craniata</taxon>
        <taxon>Vertebrata</taxon>
        <taxon>Euteleostomi</taxon>
        <taxon>Mammalia</taxon>
        <taxon>Metatheria</taxon>
        <taxon>Didelphimorphia</taxon>
        <taxon>Didelphidae</taxon>
        <taxon>Monodelphis</taxon>
    </lineage>
</organism>
<evidence type="ECO:0000256" key="7">
    <source>
        <dbReference type="ARBA" id="ARBA00023159"/>
    </source>
</evidence>
<keyword evidence="16" id="KW-1185">Reference proteome</keyword>
<dbReference type="Pfam" id="PF02173">
    <property type="entry name" value="pKID"/>
    <property type="match status" value="1"/>
</dbReference>
<dbReference type="GeneTree" id="ENSGT00940000156952"/>
<keyword evidence="9" id="KW-0539">Nucleus</keyword>
<feature type="coiled-coil region" evidence="11">
    <location>
        <begin position="449"/>
        <end position="476"/>
    </location>
</feature>
<dbReference type="Bgee" id="ENSMODG00000006900">
    <property type="expression patterns" value="Expressed in spermatocyte and 20 other cell types or tissues"/>
</dbReference>
<sequence>MCLQPIGIPSAARRSWFRFHFPTPPPSGPAPQLGFLLSLPPSPPPPSRPAPPPPPSSSFYLIVELSAPPARSRPAGGGVRALNFSAACAGGRINRRRKLGRSKALFTNVLIMSKCGRKKYIKTSIRTCFFVADIVSTSAAQPFPVLNWKQMTMETVESQQDGSVTDSVTDNDSAHVQTQTGQNSIPTLAQVSVAGSGTGRGSPAVTLVQLPSGQTVHVQGVIQTPQPSVIQSPQIQTVQVATIAETDESAEAEGVIDSHKRREILSRRPSYRKILNELSSDVPGVPKIEEEKSEEEGTPPNIATMAVPTSIYQTSTGQYIAIAQGGTIQISNPGSDGVQGLQTLTMTNSGAPPPGATIVQYAAQSADGTQQFFVPGSQVVVQAATGDMPTYQIRTPTTALPQGVVMAASPGSLHSPQQLAEEATRKRELRLMKNREAAKECRRRKKEYVKCLESRVAVLEVQNKKLIEELETLKDICSPKTD</sequence>
<evidence type="ECO:0000256" key="5">
    <source>
        <dbReference type="ARBA" id="ARBA00023015"/>
    </source>
</evidence>
<feature type="domain" description="KID" evidence="14">
    <location>
        <begin position="238"/>
        <end position="297"/>
    </location>
</feature>
<evidence type="ECO:0000256" key="9">
    <source>
        <dbReference type="ARBA" id="ARBA00023242"/>
    </source>
</evidence>
<dbReference type="PANTHER" id="PTHR45879:SF4">
    <property type="entry name" value="CAMP-RESPONSIVE ELEMENT MODULATOR"/>
    <property type="match status" value="1"/>
</dbReference>
<keyword evidence="8" id="KW-0804">Transcription</keyword>
<feature type="region of interest" description="Disordered" evidence="12">
    <location>
        <begin position="32"/>
        <end position="53"/>
    </location>
</feature>
<keyword evidence="3" id="KW-0678">Repressor</keyword>
<dbReference type="PROSITE" id="PS50217">
    <property type="entry name" value="BZIP"/>
    <property type="match status" value="1"/>
</dbReference>
<dbReference type="GO" id="GO:0000978">
    <property type="term" value="F:RNA polymerase II cis-regulatory region sequence-specific DNA binding"/>
    <property type="evidence" value="ECO:0000318"/>
    <property type="project" value="GO_Central"/>
</dbReference>
<dbReference type="Proteomes" id="UP000002280">
    <property type="component" value="Chromosome 8"/>
</dbReference>